<feature type="transmembrane region" description="Helical" evidence="2">
    <location>
        <begin position="85"/>
        <end position="108"/>
    </location>
</feature>
<evidence type="ECO:0000313" key="4">
    <source>
        <dbReference type="EMBL" id="KAL0278495.1"/>
    </source>
</evidence>
<organism evidence="4">
    <name type="scientific">Menopon gallinae</name>
    <name type="common">poultry shaft louse</name>
    <dbReference type="NCBI Taxonomy" id="328185"/>
    <lineage>
        <taxon>Eukaryota</taxon>
        <taxon>Metazoa</taxon>
        <taxon>Ecdysozoa</taxon>
        <taxon>Arthropoda</taxon>
        <taxon>Hexapoda</taxon>
        <taxon>Insecta</taxon>
        <taxon>Pterygota</taxon>
        <taxon>Neoptera</taxon>
        <taxon>Paraneoptera</taxon>
        <taxon>Psocodea</taxon>
        <taxon>Troctomorpha</taxon>
        <taxon>Phthiraptera</taxon>
        <taxon>Amblycera</taxon>
        <taxon>Menoponidae</taxon>
        <taxon>Menopon</taxon>
    </lineage>
</organism>
<dbReference type="GO" id="GO:0005886">
    <property type="term" value="C:plasma membrane"/>
    <property type="evidence" value="ECO:0007669"/>
    <property type="project" value="TreeGrafter"/>
</dbReference>
<keyword evidence="2" id="KW-0472">Membrane</keyword>
<feature type="compositionally biased region" description="Low complexity" evidence="1">
    <location>
        <begin position="770"/>
        <end position="780"/>
    </location>
</feature>
<feature type="region of interest" description="Disordered" evidence="1">
    <location>
        <begin position="758"/>
        <end position="780"/>
    </location>
</feature>
<evidence type="ECO:0000256" key="1">
    <source>
        <dbReference type="SAM" id="MobiDB-lite"/>
    </source>
</evidence>
<dbReference type="EMBL" id="JARGDH010000001">
    <property type="protein sequence ID" value="KAL0278495.1"/>
    <property type="molecule type" value="Genomic_DNA"/>
</dbReference>
<proteinExistence type="predicted"/>
<feature type="domain" description="O-acyltransferase WSD1 C-terminal" evidence="3">
    <location>
        <begin position="595"/>
        <end position="742"/>
    </location>
</feature>
<dbReference type="GO" id="GO:0008374">
    <property type="term" value="F:O-acyltransferase activity"/>
    <property type="evidence" value="ECO:0007669"/>
    <property type="project" value="InterPro"/>
</dbReference>
<evidence type="ECO:0000256" key="2">
    <source>
        <dbReference type="SAM" id="Phobius"/>
    </source>
</evidence>
<dbReference type="PANTHER" id="PTHR31650">
    <property type="entry name" value="O-ACYLTRANSFERASE (WSD1-LIKE) FAMILY PROTEIN"/>
    <property type="match status" value="1"/>
</dbReference>
<dbReference type="PANTHER" id="PTHR31650:SF23">
    <property type="entry name" value="GH11223P"/>
    <property type="match status" value="1"/>
</dbReference>
<keyword evidence="2" id="KW-0812">Transmembrane</keyword>
<comment type="caution">
    <text evidence="4">The sequence shown here is derived from an EMBL/GenBank/DDBJ whole genome shotgun (WGS) entry which is preliminary data.</text>
</comment>
<dbReference type="InterPro" id="IPR009721">
    <property type="entry name" value="O-acyltransferase_WSD1_C"/>
</dbReference>
<accession>A0AAW2I818</accession>
<sequence length="842" mass="96619">MFISHISTGGISGVEKTAINYQQIRGYKGPNGHRAQPNTICYSVIHHPNYQQLKHFFFRQGKAVIEMMVSEEKFTLHTMGYLKNLYTFLAFLLMSFTVVIMFISYYVIQFVRNYWISFLENKFPDLEFVRNISVRSAVDTHRNMGIITLLVTVKGQCDPDMIKKRLLEDILEKRQNDGRYTYRHLRMSLTSKWGCYAWQNLLPFNIDNHLILSSSTYRGRPVTESNIQEYISEIVSKYLVPDLPPWQINVVSSSSMEKYYLLVRIHHMLLSHADLDLQDLLLLSQNKNEHSVGKLSSSADPFLCNNRRSHPFEELYKTPKSIPILYDQLCEAFSNNWNEFVSVYDPLENPSILKKSTLKTIFAITIIALLSGIKKIVQQGKINNSVFKKEFKSRQLTMSLAVWSMWNTFNPFSVTANVLRTLVDTVILLTIKLPLTVAAEIRSLCMIYDQEYSDPSYVKSVLNYWPFLKDAFKEALYCWKLAYNGPRIILEEFLSADNISRHHLQLISLCGRKVVSWSDPVPLDEIYKIQDVTGASTSEIFITAASASLRDLLIQYSLNIPDTVLTTARYFSQDELMKTTHRKRETTTGGGILCLALPIRNPFGLEYDPVTELRAVQQVILRARLRQPVLYLTSLWLLEYGLLTQILPSPVVRLLLNILSRRFPVTLSQVAPADANESYVKRYLWGQEIEDVMYWRPPQANICISLTFMVYGDYVRLGVMSDAMLSPNQSLITSTFAHHIRDLASAAGVTSFGNFSFPSDDSDRPETSHSSHNTTTSSSSLDLDFEEVEDYFPVRRSECFRGRQSTKGNRLMRTGKQLYLTVLRQNTLGLPKQLATLNIPLI</sequence>
<dbReference type="Pfam" id="PF06974">
    <property type="entry name" value="WS_DGAT_C"/>
    <property type="match status" value="1"/>
</dbReference>
<name>A0AAW2I818_9NEOP</name>
<dbReference type="AlphaFoldDB" id="A0AAW2I818"/>
<protein>
    <recommendedName>
        <fullName evidence="3">O-acyltransferase WSD1 C-terminal domain-containing protein</fullName>
    </recommendedName>
</protein>
<gene>
    <name evidence="4" type="ORF">PYX00_000309</name>
</gene>
<evidence type="ECO:0000259" key="3">
    <source>
        <dbReference type="Pfam" id="PF06974"/>
    </source>
</evidence>
<keyword evidence="2" id="KW-1133">Transmembrane helix</keyword>
<dbReference type="GO" id="GO:0019432">
    <property type="term" value="P:triglyceride biosynthetic process"/>
    <property type="evidence" value="ECO:0007669"/>
    <property type="project" value="TreeGrafter"/>
</dbReference>
<dbReference type="InterPro" id="IPR045034">
    <property type="entry name" value="O-acyltransferase_WSD1-like"/>
</dbReference>
<reference evidence="4" key="1">
    <citation type="journal article" date="2024" name="Gigascience">
        <title>Chromosome-level genome of the poultry shaft louse Menopon gallinae provides insight into the host-switching and adaptive evolution of parasitic lice.</title>
        <authorList>
            <person name="Xu Y."/>
            <person name="Ma L."/>
            <person name="Liu S."/>
            <person name="Liang Y."/>
            <person name="Liu Q."/>
            <person name="He Z."/>
            <person name="Tian L."/>
            <person name="Duan Y."/>
            <person name="Cai W."/>
            <person name="Li H."/>
            <person name="Song F."/>
        </authorList>
    </citation>
    <scope>NUCLEOTIDE SEQUENCE</scope>
    <source>
        <strain evidence="4">Cailab_2023a</strain>
    </source>
</reference>